<reference evidence="2" key="1">
    <citation type="journal article" date="2023" name="Nat. Plants">
        <title>Single-cell RNA sequencing provides a high-resolution roadmap for understanding the multicellular compartmentation of specialized metabolism.</title>
        <authorList>
            <person name="Sun S."/>
            <person name="Shen X."/>
            <person name="Li Y."/>
            <person name="Li Y."/>
            <person name="Wang S."/>
            <person name="Li R."/>
            <person name="Zhang H."/>
            <person name="Shen G."/>
            <person name="Guo B."/>
            <person name="Wei J."/>
            <person name="Xu J."/>
            <person name="St-Pierre B."/>
            <person name="Chen S."/>
            <person name="Sun C."/>
        </authorList>
    </citation>
    <scope>NUCLEOTIDE SEQUENCE [LARGE SCALE GENOMIC DNA]</scope>
</reference>
<dbReference type="EMBL" id="CM044706">
    <property type="protein sequence ID" value="KAI5657984.1"/>
    <property type="molecule type" value="Genomic_DNA"/>
</dbReference>
<organism evidence="1 2">
    <name type="scientific">Catharanthus roseus</name>
    <name type="common">Madagascar periwinkle</name>
    <name type="synonym">Vinca rosea</name>
    <dbReference type="NCBI Taxonomy" id="4058"/>
    <lineage>
        <taxon>Eukaryota</taxon>
        <taxon>Viridiplantae</taxon>
        <taxon>Streptophyta</taxon>
        <taxon>Embryophyta</taxon>
        <taxon>Tracheophyta</taxon>
        <taxon>Spermatophyta</taxon>
        <taxon>Magnoliopsida</taxon>
        <taxon>eudicotyledons</taxon>
        <taxon>Gunneridae</taxon>
        <taxon>Pentapetalae</taxon>
        <taxon>asterids</taxon>
        <taxon>lamiids</taxon>
        <taxon>Gentianales</taxon>
        <taxon>Apocynaceae</taxon>
        <taxon>Rauvolfioideae</taxon>
        <taxon>Vinceae</taxon>
        <taxon>Catharanthinae</taxon>
        <taxon>Catharanthus</taxon>
    </lineage>
</organism>
<evidence type="ECO:0000313" key="1">
    <source>
        <dbReference type="EMBL" id="KAI5657984.1"/>
    </source>
</evidence>
<proteinExistence type="predicted"/>
<accession>A0ACC0AAY6</accession>
<evidence type="ECO:0000313" key="2">
    <source>
        <dbReference type="Proteomes" id="UP001060085"/>
    </source>
</evidence>
<sequence length="84" mass="9206">MVDGKQGKRVYGFGPRVKSLLKIGSSNNHRSTHAPNSVNSKAIIQFNPKGAYEKQNDYDTGNSKNDGTRTDEDDDSGTSKDDDE</sequence>
<protein>
    <submittedName>
        <fullName evidence="1">Uncharacterized protein</fullName>
    </submittedName>
</protein>
<comment type="caution">
    <text evidence="1">The sequence shown here is derived from an EMBL/GenBank/DDBJ whole genome shotgun (WGS) entry which is preliminary data.</text>
</comment>
<keyword evidence="2" id="KW-1185">Reference proteome</keyword>
<gene>
    <name evidence="1" type="ORF">M9H77_26777</name>
</gene>
<name>A0ACC0AAY6_CATRO</name>
<dbReference type="Proteomes" id="UP001060085">
    <property type="component" value="Linkage Group LG06"/>
</dbReference>